<dbReference type="Pfam" id="PF19306">
    <property type="entry name" value="WHD_Lhr"/>
    <property type="match status" value="1"/>
</dbReference>
<protein>
    <submittedName>
        <fullName evidence="12">ATP-dependent DNA helicase</fullName>
    </submittedName>
</protein>
<evidence type="ECO:0000256" key="4">
    <source>
        <dbReference type="ARBA" id="ARBA00022806"/>
    </source>
</evidence>
<evidence type="ECO:0000259" key="10">
    <source>
        <dbReference type="PROSITE" id="PS51192"/>
    </source>
</evidence>
<evidence type="ECO:0000259" key="11">
    <source>
        <dbReference type="PROSITE" id="PS51194"/>
    </source>
</evidence>
<dbReference type="InterPro" id="IPR001650">
    <property type="entry name" value="Helicase_C-like"/>
</dbReference>
<dbReference type="InterPro" id="IPR055368">
    <property type="entry name" value="WH3_Lhr"/>
</dbReference>
<dbReference type="InterPro" id="IPR011545">
    <property type="entry name" value="DEAD/DEAH_box_helicase_dom"/>
</dbReference>
<evidence type="ECO:0000256" key="8">
    <source>
        <dbReference type="ARBA" id="ARBA00023235"/>
    </source>
</evidence>
<dbReference type="Pfam" id="PF00271">
    <property type="entry name" value="Helicase_C"/>
    <property type="match status" value="1"/>
</dbReference>
<evidence type="ECO:0000313" key="12">
    <source>
        <dbReference type="EMBL" id="BAD39871.1"/>
    </source>
</evidence>
<dbReference type="SMART" id="SM00382">
    <property type="entry name" value="AAA"/>
    <property type="match status" value="1"/>
</dbReference>
<keyword evidence="7" id="KW-0234">DNA repair</keyword>
<dbReference type="PROSITE" id="PS51192">
    <property type="entry name" value="HELICASE_ATP_BIND_1"/>
    <property type="match status" value="1"/>
</dbReference>
<keyword evidence="8" id="KW-0413">Isomerase</keyword>
<accession>Q67R22</accession>
<evidence type="ECO:0000313" key="13">
    <source>
        <dbReference type="Proteomes" id="UP000000417"/>
    </source>
</evidence>
<keyword evidence="3" id="KW-0378">Hydrolase</keyword>
<dbReference type="CDD" id="cd18796">
    <property type="entry name" value="SF2_C_LHR"/>
    <property type="match status" value="1"/>
</dbReference>
<dbReference type="SMART" id="SM00487">
    <property type="entry name" value="DEXDc"/>
    <property type="match status" value="1"/>
</dbReference>
<dbReference type="GO" id="GO:0006281">
    <property type="term" value="P:DNA repair"/>
    <property type="evidence" value="ECO:0007669"/>
    <property type="project" value="UniProtKB-KW"/>
</dbReference>
<name>Q67R22_SYMTH</name>
<reference evidence="12 13" key="1">
    <citation type="journal article" date="2004" name="Nucleic Acids Res.">
        <title>Genome sequence of Symbiobacterium thermophilum, an uncultivable bacterium that depends on microbial commensalism.</title>
        <authorList>
            <person name="Ueda K."/>
            <person name="Yamashita A."/>
            <person name="Ishikawa J."/>
            <person name="Shimada M."/>
            <person name="Watsuji T."/>
            <person name="Morimura K."/>
            <person name="Ikeda H."/>
            <person name="Hattori M."/>
            <person name="Beppu T."/>
        </authorList>
    </citation>
    <scope>NUCLEOTIDE SEQUENCE [LARGE SCALE GENOMIC DNA]</scope>
    <source>
        <strain evidence="13">T / IAM 14863</strain>
    </source>
</reference>
<feature type="domain" description="Helicase C-terminal" evidence="11">
    <location>
        <begin position="255"/>
        <end position="406"/>
    </location>
</feature>
<evidence type="ECO:0000256" key="1">
    <source>
        <dbReference type="ARBA" id="ARBA00022741"/>
    </source>
</evidence>
<dbReference type="Pfam" id="PF23234">
    <property type="entry name" value="WHD_4th_Lhr"/>
    <property type="match status" value="1"/>
</dbReference>
<dbReference type="InterPro" id="IPR003593">
    <property type="entry name" value="AAA+_ATPase"/>
</dbReference>
<keyword evidence="2" id="KW-0227">DNA damage</keyword>
<proteinExistence type="predicted"/>
<dbReference type="InterPro" id="IPR052511">
    <property type="entry name" value="ATP-dep_Helicase"/>
</dbReference>
<dbReference type="InterPro" id="IPR055367">
    <property type="entry name" value="WH4_Lhr"/>
</dbReference>
<dbReference type="CDD" id="cd17922">
    <property type="entry name" value="DEXHc_LHR-like"/>
    <property type="match status" value="1"/>
</dbReference>
<evidence type="ECO:0000256" key="5">
    <source>
        <dbReference type="ARBA" id="ARBA00022840"/>
    </source>
</evidence>
<keyword evidence="4 12" id="KW-0347">Helicase</keyword>
<dbReference type="InterPro" id="IPR055369">
    <property type="entry name" value="WH2_Lhr"/>
</dbReference>
<evidence type="ECO:0000256" key="2">
    <source>
        <dbReference type="ARBA" id="ARBA00022763"/>
    </source>
</evidence>
<organism evidence="12 13">
    <name type="scientific">Symbiobacterium thermophilum (strain DSM 24528 / JCM 14929 / IAM 14863 / T)</name>
    <dbReference type="NCBI Taxonomy" id="292459"/>
    <lineage>
        <taxon>Bacteria</taxon>
        <taxon>Bacillati</taxon>
        <taxon>Bacillota</taxon>
        <taxon>Clostridia</taxon>
        <taxon>Eubacteriales</taxon>
        <taxon>Symbiobacteriaceae</taxon>
        <taxon>Symbiobacterium</taxon>
    </lineage>
</organism>
<dbReference type="Pfam" id="PF00270">
    <property type="entry name" value="DEAD"/>
    <property type="match status" value="1"/>
</dbReference>
<dbReference type="Pfam" id="PF23236">
    <property type="entry name" value="WHD_2nd_Lhr"/>
    <property type="match status" value="1"/>
</dbReference>
<dbReference type="GO" id="GO:0005524">
    <property type="term" value="F:ATP binding"/>
    <property type="evidence" value="ECO:0007669"/>
    <property type="project" value="UniProtKB-KW"/>
</dbReference>
<dbReference type="Pfam" id="PF23235">
    <property type="entry name" value="WHD_3rd_Lhr"/>
    <property type="match status" value="1"/>
</dbReference>
<dbReference type="SUPFAM" id="SSF52540">
    <property type="entry name" value="P-loop containing nucleoside triphosphate hydrolases"/>
    <property type="match status" value="1"/>
</dbReference>
<evidence type="ECO:0000256" key="6">
    <source>
        <dbReference type="ARBA" id="ARBA00023125"/>
    </source>
</evidence>
<dbReference type="KEGG" id="sth:STH886"/>
<evidence type="ECO:0000256" key="3">
    <source>
        <dbReference type="ARBA" id="ARBA00022801"/>
    </source>
</evidence>
<sequence>MRRMPLETFHPAVRAWFEERFGRPSPPQAQGWPAIARGENVLILAPTGSGKTLAAFLKCLDILYQQGVRREPGVQVLYISPLKALNNDIYRNLEIPLAGIEAKARELGLPLPHLTHAVRTGDTPQQERKEMRRNPPDILITTPESLYLLLTSRSRDILRTVRYVIVDEIHALCTSKRGAHLSLSLERLEALLPRPPVRIGLSATLRPLEEVARYLGGTGRPVTIVDAGARRELDLRVEVPVADMRALPESSIWPAIYRRVLELVAAHRSTIVFVSSRGLAERLAGQLNALAGREVARVHHGSLSREAREQVEAELKAGRLPCLVATSSLELGIDVGAVDLVIQIESPGTVSRGLQRVGRAGHVLGAVAKGRLLPKYRGDLLETAGIVREMRRGNLEETRVPTGALDVLAQQIVAMAAMDEWRVDDLLALVRRAWGYRDLTERQLHGVLEMLAGRYPAAEFRELRPRIVWDREVGVIRGREGARALAVLSGGTIPDRGYYTVYLEGSDVKLGELDEEFVYESRVGDVFLLGSATWQIRAIEHDRVVAAPAPGRMPRMPFWKGEGPGRPPELGRKLGAFTGEVAARLNDPDLLQWLQAECCLDERAARNLVQYLRDQVAHTGVVPTDRRLVLERFPDELGDERLALLSPFGGRVNTAWGMVIRARIRQLLQLEAEVTTSDDVIHIRLPGADRPLDPEILVRVDPEEAVGLLLQEVGATPLFSAHFRMNAGRALVLPRPRPGRRRPFWLQRLKAADLLQVARRYPDFPLVLETYREVLRDVLDLEGLRQVLEGLASGEIELAVVETDSPSPMASQILLQFVAEYMYEGDAPKAERHGALLTLNRELLDELLGSGALRELLDPRAIAAVAARLRGQAEGWQPRGPDEVEDLLRRAGDMTEAELAAAGVSPEWLARLEAERRAVRLIGAGRGDGAHWVHVDDASLYRRPEADVAEVVRRYARAHGPFRPDEVARRYALAEEDVAAAAEALATAGELAAGEFTRGATGREYCDPEVLRQIRRQTLTLLRAEVEPVDGAAYARFLLEWHGLRPPTPGSGAPGGAGPGGAWTNEGPPGAVPPGTRPPGAALPVGSPPQALLRALRQLQGIPLPAELWEQEILPRRVPGYQPLWLDQLLAAGEVHWVGSPGKRLAFYLPDDVHAFAGRLAAAPEGLTPVQAQVLAACRAAGAAFLGTVARRAGLTPAEALEALWELAWMGLVTNDTYAPVREVLRSDRTARRSGRAAAVLRGGTGRWWPTGSLLAGDPPAAGQPADRVEGYARLLLDRYGVVTREAVAADDGPAPWGEVLQQLRRMEWRGEVRQGYFVAGLTGVQFARADAVERLRGARGRTGAPPLLVNACDPANPYGTVLPWPEGERLARVPSNYLVLADGRPVLGVEGHGSRLIPLVPLKEDRLAEALAALTGLLKAPGAARLRRRIEVRRWGDMPVQKSPAAEPLRALGFEPSPRGLVYYG</sequence>
<dbReference type="InterPro" id="IPR027417">
    <property type="entry name" value="P-loop_NTPase"/>
</dbReference>
<dbReference type="GO" id="GO:0016887">
    <property type="term" value="F:ATP hydrolysis activity"/>
    <property type="evidence" value="ECO:0007669"/>
    <property type="project" value="TreeGrafter"/>
</dbReference>
<dbReference type="eggNOG" id="COG1201">
    <property type="taxonomic scope" value="Bacteria"/>
</dbReference>
<keyword evidence="1" id="KW-0547">Nucleotide-binding</keyword>
<dbReference type="InterPro" id="IPR014001">
    <property type="entry name" value="Helicase_ATP-bd"/>
</dbReference>
<dbReference type="EMBL" id="AP006840">
    <property type="protein sequence ID" value="BAD39871.1"/>
    <property type="molecule type" value="Genomic_DNA"/>
</dbReference>
<dbReference type="SMART" id="SM00490">
    <property type="entry name" value="HELICc"/>
    <property type="match status" value="1"/>
</dbReference>
<feature type="domain" description="Helicase ATP-binding" evidence="10">
    <location>
        <begin position="32"/>
        <end position="223"/>
    </location>
</feature>
<keyword evidence="13" id="KW-1185">Reference proteome</keyword>
<keyword evidence="6" id="KW-0238">DNA-binding</keyword>
<dbReference type="PANTHER" id="PTHR47962">
    <property type="entry name" value="ATP-DEPENDENT HELICASE LHR-RELATED-RELATED"/>
    <property type="match status" value="1"/>
</dbReference>
<evidence type="ECO:0000256" key="7">
    <source>
        <dbReference type="ARBA" id="ARBA00023204"/>
    </source>
</evidence>
<dbReference type="GO" id="GO:0003677">
    <property type="term" value="F:DNA binding"/>
    <property type="evidence" value="ECO:0007669"/>
    <property type="project" value="UniProtKB-KW"/>
</dbReference>
<feature type="region of interest" description="Disordered" evidence="9">
    <location>
        <begin position="1048"/>
        <end position="1083"/>
    </location>
</feature>
<dbReference type="Gene3D" id="3.40.50.300">
    <property type="entry name" value="P-loop containing nucleotide triphosphate hydrolases"/>
    <property type="match status" value="2"/>
</dbReference>
<keyword evidence="5" id="KW-0067">ATP-binding</keyword>
<gene>
    <name evidence="12" type="ordered locus">STH886</name>
</gene>
<dbReference type="InterPro" id="IPR045628">
    <property type="entry name" value="Lhr_WH_dom"/>
</dbReference>
<feature type="compositionally biased region" description="Gly residues" evidence="9">
    <location>
        <begin position="1052"/>
        <end position="1061"/>
    </location>
</feature>
<dbReference type="PANTHER" id="PTHR47962:SF5">
    <property type="entry name" value="ATP-DEPENDENT HELICASE LHR-RELATED"/>
    <property type="match status" value="1"/>
</dbReference>
<dbReference type="GO" id="GO:0004386">
    <property type="term" value="F:helicase activity"/>
    <property type="evidence" value="ECO:0007669"/>
    <property type="project" value="UniProtKB-KW"/>
</dbReference>
<dbReference type="Proteomes" id="UP000000417">
    <property type="component" value="Chromosome"/>
</dbReference>
<dbReference type="HOGENOM" id="CLU_002025_3_1_9"/>
<dbReference type="InterPro" id="IPR013701">
    <property type="entry name" value="Lhr-like_DEAD/DEAH_assoc"/>
</dbReference>
<evidence type="ECO:0000256" key="9">
    <source>
        <dbReference type="SAM" id="MobiDB-lite"/>
    </source>
</evidence>
<dbReference type="Pfam" id="PF08494">
    <property type="entry name" value="DEAD_assoc"/>
    <property type="match status" value="1"/>
</dbReference>
<dbReference type="PROSITE" id="PS51194">
    <property type="entry name" value="HELICASE_CTER"/>
    <property type="match status" value="1"/>
</dbReference>
<dbReference type="STRING" id="292459.STH886"/>